<organism evidence="8 9">
    <name type="scientific">Alloacidobacterium dinghuense</name>
    <dbReference type="NCBI Taxonomy" id="2763107"/>
    <lineage>
        <taxon>Bacteria</taxon>
        <taxon>Pseudomonadati</taxon>
        <taxon>Acidobacteriota</taxon>
        <taxon>Terriglobia</taxon>
        <taxon>Terriglobales</taxon>
        <taxon>Acidobacteriaceae</taxon>
        <taxon>Alloacidobacterium</taxon>
    </lineage>
</organism>
<dbReference type="KEGG" id="adin:H7849_15180"/>
<dbReference type="Gene3D" id="2.170.130.10">
    <property type="entry name" value="TonB-dependent receptor, plug domain"/>
    <property type="match status" value="1"/>
</dbReference>
<keyword evidence="8" id="KW-0675">Receptor</keyword>
<evidence type="ECO:0000256" key="4">
    <source>
        <dbReference type="ARBA" id="ARBA00022692"/>
    </source>
</evidence>
<evidence type="ECO:0000256" key="3">
    <source>
        <dbReference type="ARBA" id="ARBA00022452"/>
    </source>
</evidence>
<dbReference type="Pfam" id="PF13620">
    <property type="entry name" value="CarboxypepD_reg"/>
    <property type="match status" value="1"/>
</dbReference>
<dbReference type="Gene3D" id="2.40.170.20">
    <property type="entry name" value="TonB-dependent receptor, beta-barrel domain"/>
    <property type="match status" value="1"/>
</dbReference>
<dbReference type="InterPro" id="IPR036942">
    <property type="entry name" value="Beta-barrel_TonB_sf"/>
</dbReference>
<dbReference type="GO" id="GO:0044718">
    <property type="term" value="P:siderophore transmembrane transport"/>
    <property type="evidence" value="ECO:0007669"/>
    <property type="project" value="TreeGrafter"/>
</dbReference>
<dbReference type="GO" id="GO:0009279">
    <property type="term" value="C:cell outer membrane"/>
    <property type="evidence" value="ECO:0007669"/>
    <property type="project" value="UniProtKB-SubCell"/>
</dbReference>
<evidence type="ECO:0000256" key="1">
    <source>
        <dbReference type="ARBA" id="ARBA00004571"/>
    </source>
</evidence>
<dbReference type="AlphaFoldDB" id="A0A7G8BD69"/>
<keyword evidence="9" id="KW-1185">Reference proteome</keyword>
<evidence type="ECO:0000313" key="8">
    <source>
        <dbReference type="EMBL" id="QNI30489.1"/>
    </source>
</evidence>
<dbReference type="Proteomes" id="UP000515312">
    <property type="component" value="Chromosome"/>
</dbReference>
<keyword evidence="4" id="KW-0812">Transmembrane</keyword>
<dbReference type="EMBL" id="CP060394">
    <property type="protein sequence ID" value="QNI30489.1"/>
    <property type="molecule type" value="Genomic_DNA"/>
</dbReference>
<sequence>MAKNETEWTVRWTEVTNKFVGAPSDTKLASYRPFILSAALVVLISVGAWSQTELATVSGTITDASGAVVPGVGVTIVNQDTGLKRSSLTDGVGEYRFAGLPTGNYSLCLEKTGFQSQTREGVELTSAADVMIDSRLAIGNIQQQMTVIANVAGIDDTTSTINGLLLEKSLTELPLDNRDLFSAVALVPGVAPNPSSAPSLLSNGKAGQVSISGIRPNMTTVLIDGMDATDPVWGYSPAGASGFFLGLNELTEVHVLTQTFNAEYGGHGGAVIEMITKSGTNQFHGSLWELHRDASLDAKNYFDLGTSPIPPFVRNQFGAGIGGPLKRDQAFFFVNYEGFREIQASTAIATVPDALAHRGLLPSANNPAACTNATPSGCVATPINALMPQFLNLLPPSNGPDNGDGTGELITANKGTIREDHGMIHIDHNFSSTHSLFARYTVDDSSSQVPYIGTPPGTYVPGFPAFHLARNQYVTVQDRKTFGPELINELRFGVNRTTASTSIDNTHPGLSISLLPDRPFGMIDITGMSLIGNSPEFPLGDFSTVYQVQDQMSRAIGRHTLKFGVEFRRLQYNGPLDFAVNGLYSFQDLTPFGLQGSSNNPALEFFLQGLPLSYVGVNPSNADSDRGYRETFASGFAQDFVRVNSRLTVNVGLRYDFYSNPTEAFGRLSAFPNPATDSAPTVGKVFSGTPLDLLSPQAGFAWNVFGDGKTVVRSGFGIYRDQLPAALFGVDRLLPPFFGLEEFVLPQFLNTQNALLTQPLDAFATTYYPKFPYALDYNLNVERELAQGMILSAGYFGTRGNHLTREAEANPFEPALGHRYNPNLASPLLADLTDAQSFYNSFQVSVSKRHAGNLFWQASYTLAHSVDDASVDFDIESVNDPPASQNIFDRKGSRGRSDFDVRHNFVANVVYGLPGGGRLLGGWQVSAVASVHSGLPFTPVLAFDNADLQSLLITERPDLVGNPYAGVCPNGARVGTPSCWFNPSAFAVPPAGQFGKAGRNSLRGPGVRAI</sequence>
<name>A0A7G8BD69_9BACT</name>
<dbReference type="InterPro" id="IPR037066">
    <property type="entry name" value="Plug_dom_sf"/>
</dbReference>
<dbReference type="InterPro" id="IPR039426">
    <property type="entry name" value="TonB-dep_rcpt-like"/>
</dbReference>
<comment type="subcellular location">
    <subcellularLocation>
        <location evidence="1">Cell outer membrane</location>
        <topology evidence="1">Multi-pass membrane protein</topology>
    </subcellularLocation>
</comment>
<keyword evidence="3" id="KW-1134">Transmembrane beta strand</keyword>
<proteinExistence type="predicted"/>
<evidence type="ECO:0000256" key="5">
    <source>
        <dbReference type="ARBA" id="ARBA00023136"/>
    </source>
</evidence>
<dbReference type="Pfam" id="PF25183">
    <property type="entry name" value="OMP_b-brl_4"/>
    <property type="match status" value="1"/>
</dbReference>
<reference evidence="8 9" key="1">
    <citation type="submission" date="2020-08" db="EMBL/GenBank/DDBJ databases">
        <title>Edaphobacter telluris sp. nov. and Acidobacterium dinghuensis sp. nov., two acidobacteria isolated from forest soil.</title>
        <authorList>
            <person name="Fu J."/>
            <person name="Qiu L."/>
        </authorList>
    </citation>
    <scope>NUCLEOTIDE SEQUENCE [LARGE SCALE GENOMIC DNA]</scope>
    <source>
        <strain evidence="8">4Y35</strain>
    </source>
</reference>
<evidence type="ECO:0000313" key="9">
    <source>
        <dbReference type="Proteomes" id="UP000515312"/>
    </source>
</evidence>
<dbReference type="InterPro" id="IPR057601">
    <property type="entry name" value="Oar-like_b-barrel"/>
</dbReference>
<evidence type="ECO:0000256" key="6">
    <source>
        <dbReference type="ARBA" id="ARBA00023237"/>
    </source>
</evidence>
<dbReference type="InterPro" id="IPR008969">
    <property type="entry name" value="CarboxyPept-like_regulatory"/>
</dbReference>
<dbReference type="PANTHER" id="PTHR30069">
    <property type="entry name" value="TONB-DEPENDENT OUTER MEMBRANE RECEPTOR"/>
    <property type="match status" value="1"/>
</dbReference>
<dbReference type="Gene3D" id="2.60.40.1120">
    <property type="entry name" value="Carboxypeptidase-like, regulatory domain"/>
    <property type="match status" value="1"/>
</dbReference>
<dbReference type="RefSeq" id="WP_186740415.1">
    <property type="nucleotide sequence ID" value="NZ_CP060394.1"/>
</dbReference>
<evidence type="ECO:0000256" key="2">
    <source>
        <dbReference type="ARBA" id="ARBA00022448"/>
    </source>
</evidence>
<dbReference type="GO" id="GO:0015344">
    <property type="term" value="F:siderophore uptake transmembrane transporter activity"/>
    <property type="evidence" value="ECO:0007669"/>
    <property type="project" value="TreeGrafter"/>
</dbReference>
<dbReference type="SUPFAM" id="SSF49464">
    <property type="entry name" value="Carboxypeptidase regulatory domain-like"/>
    <property type="match status" value="1"/>
</dbReference>
<dbReference type="SUPFAM" id="SSF56935">
    <property type="entry name" value="Porins"/>
    <property type="match status" value="1"/>
</dbReference>
<gene>
    <name evidence="8" type="ORF">H7849_15180</name>
</gene>
<keyword evidence="6" id="KW-0998">Cell outer membrane</keyword>
<protein>
    <submittedName>
        <fullName evidence="8">TonB-dependent receptor</fullName>
    </submittedName>
</protein>
<keyword evidence="5" id="KW-0472">Membrane</keyword>
<keyword evidence="2" id="KW-0813">Transport</keyword>
<feature type="domain" description="TonB-dependent transporter Oar-like beta-barrel" evidence="7">
    <location>
        <begin position="275"/>
        <end position="1008"/>
    </location>
</feature>
<dbReference type="PANTHER" id="PTHR30069:SF46">
    <property type="entry name" value="OAR PROTEIN"/>
    <property type="match status" value="1"/>
</dbReference>
<evidence type="ECO:0000259" key="7">
    <source>
        <dbReference type="Pfam" id="PF25183"/>
    </source>
</evidence>
<accession>A0A7G8BD69</accession>